<evidence type="ECO:0000256" key="6">
    <source>
        <dbReference type="ARBA" id="ARBA00023239"/>
    </source>
</evidence>
<dbReference type="CDD" id="cd01562">
    <property type="entry name" value="Thr-dehyd"/>
    <property type="match status" value="1"/>
</dbReference>
<evidence type="ECO:0000313" key="10">
    <source>
        <dbReference type="EMBL" id="CAA9367090.1"/>
    </source>
</evidence>
<dbReference type="GO" id="GO:0004794">
    <property type="term" value="F:threonine deaminase activity"/>
    <property type="evidence" value="ECO:0007669"/>
    <property type="project" value="UniProtKB-EC"/>
</dbReference>
<organism evidence="10">
    <name type="scientific">uncultured Chloroflexia bacterium</name>
    <dbReference type="NCBI Taxonomy" id="1672391"/>
    <lineage>
        <taxon>Bacteria</taxon>
        <taxon>Bacillati</taxon>
        <taxon>Chloroflexota</taxon>
        <taxon>Chloroflexia</taxon>
        <taxon>environmental samples</taxon>
    </lineage>
</organism>
<evidence type="ECO:0000256" key="1">
    <source>
        <dbReference type="ARBA" id="ARBA00001274"/>
    </source>
</evidence>
<dbReference type="GO" id="GO:0006565">
    <property type="term" value="P:L-serine catabolic process"/>
    <property type="evidence" value="ECO:0007669"/>
    <property type="project" value="TreeGrafter"/>
</dbReference>
<dbReference type="EC" id="4.3.1.19" evidence="4"/>
<accession>A0A6J4MXI3</accession>
<sequence>MVGLEDIRLARRRLEGVSIHTPLVLCSHSGTERLLYFKPESFQPVGSFKLRGAYNKIASLPEEQKSRGVIAYSSGNHAQGVAYAARKLGVQAIIVMPTNASRVKLERTAALGAEIVRVGAGGEERKVRAEELATEHGYALVPPYNDEALIAGQGTIGLEILEDLPDVETVLVPVGGGGLISGIATALKLSRPKVRVIGVEPELAADARASLRSERIVELAPEQAGRTIADGLRAQQLGNLTFTHIRRFVDDIVTVSEDEIREAVRRLAFGARLVTEPSGAVAFAGYLFRQDELPSARLHVAVVSGGNVEPLLLTQILTESESK</sequence>
<dbReference type="Gene3D" id="3.40.50.1100">
    <property type="match status" value="2"/>
</dbReference>
<evidence type="ECO:0000256" key="3">
    <source>
        <dbReference type="ARBA" id="ARBA00010869"/>
    </source>
</evidence>
<comment type="cofactor">
    <cofactor evidence="2">
        <name>pyridoxal 5'-phosphate</name>
        <dbReference type="ChEBI" id="CHEBI:597326"/>
    </cofactor>
</comment>
<evidence type="ECO:0000256" key="5">
    <source>
        <dbReference type="ARBA" id="ARBA00022898"/>
    </source>
</evidence>
<dbReference type="PROSITE" id="PS00165">
    <property type="entry name" value="DEHYDRATASE_SER_THR"/>
    <property type="match status" value="1"/>
</dbReference>
<dbReference type="GO" id="GO:0009097">
    <property type="term" value="P:isoleucine biosynthetic process"/>
    <property type="evidence" value="ECO:0007669"/>
    <property type="project" value="TreeGrafter"/>
</dbReference>
<keyword evidence="5" id="KW-0663">Pyridoxal phosphate</keyword>
<protein>
    <recommendedName>
        <fullName evidence="4">threonine ammonia-lyase</fullName>
        <ecNumber evidence="4">4.3.1.19</ecNumber>
    </recommendedName>
    <alternativeName>
        <fullName evidence="8">Threonine deaminase</fullName>
    </alternativeName>
</protein>
<dbReference type="InterPro" id="IPR050147">
    <property type="entry name" value="Ser/Thr_Dehydratase"/>
</dbReference>
<dbReference type="PANTHER" id="PTHR48078:SF6">
    <property type="entry name" value="L-THREONINE DEHYDRATASE CATABOLIC TDCB"/>
    <property type="match status" value="1"/>
</dbReference>
<dbReference type="GO" id="GO:0003941">
    <property type="term" value="F:L-serine ammonia-lyase activity"/>
    <property type="evidence" value="ECO:0007669"/>
    <property type="project" value="TreeGrafter"/>
</dbReference>
<evidence type="ECO:0000256" key="2">
    <source>
        <dbReference type="ARBA" id="ARBA00001933"/>
    </source>
</evidence>
<dbReference type="EMBL" id="CADCTR010002716">
    <property type="protein sequence ID" value="CAA9367090.1"/>
    <property type="molecule type" value="Genomic_DNA"/>
</dbReference>
<feature type="domain" description="Tryptophan synthase beta chain-like PALP" evidence="9">
    <location>
        <begin position="21"/>
        <end position="305"/>
    </location>
</feature>
<dbReference type="InterPro" id="IPR001926">
    <property type="entry name" value="TrpB-like_PALP"/>
</dbReference>
<dbReference type="FunFam" id="3.40.50.1100:FF:000005">
    <property type="entry name" value="Threonine dehydratase catabolic"/>
    <property type="match status" value="1"/>
</dbReference>
<dbReference type="InterPro" id="IPR036052">
    <property type="entry name" value="TrpB-like_PALP_sf"/>
</dbReference>
<comment type="catalytic activity">
    <reaction evidence="1">
        <text>L-threonine = 2-oxobutanoate + NH4(+)</text>
        <dbReference type="Rhea" id="RHEA:22108"/>
        <dbReference type="ChEBI" id="CHEBI:16763"/>
        <dbReference type="ChEBI" id="CHEBI:28938"/>
        <dbReference type="ChEBI" id="CHEBI:57926"/>
        <dbReference type="EC" id="4.3.1.19"/>
    </reaction>
</comment>
<dbReference type="GO" id="GO:0030170">
    <property type="term" value="F:pyridoxal phosphate binding"/>
    <property type="evidence" value="ECO:0007669"/>
    <property type="project" value="InterPro"/>
</dbReference>
<dbReference type="PANTHER" id="PTHR48078">
    <property type="entry name" value="THREONINE DEHYDRATASE, MITOCHONDRIAL-RELATED"/>
    <property type="match status" value="1"/>
</dbReference>
<comment type="similarity">
    <text evidence="3">Belongs to the serine/threonine dehydratase family.</text>
</comment>
<evidence type="ECO:0000259" key="9">
    <source>
        <dbReference type="Pfam" id="PF00291"/>
    </source>
</evidence>
<dbReference type="InterPro" id="IPR000634">
    <property type="entry name" value="Ser/Thr_deHydtase_PyrdxlP-BS"/>
</dbReference>
<name>A0A6J4MXI3_9CHLR</name>
<dbReference type="FunFam" id="3.40.50.1100:FF:000007">
    <property type="entry name" value="L-threonine dehydratase catabolic TdcB"/>
    <property type="match status" value="1"/>
</dbReference>
<dbReference type="GO" id="GO:0006567">
    <property type="term" value="P:L-threonine catabolic process"/>
    <property type="evidence" value="ECO:0007669"/>
    <property type="project" value="TreeGrafter"/>
</dbReference>
<evidence type="ECO:0000256" key="7">
    <source>
        <dbReference type="ARBA" id="ARBA00025527"/>
    </source>
</evidence>
<dbReference type="SUPFAM" id="SSF53686">
    <property type="entry name" value="Tryptophan synthase beta subunit-like PLP-dependent enzymes"/>
    <property type="match status" value="1"/>
</dbReference>
<proteinExistence type="inferred from homology"/>
<gene>
    <name evidence="10" type="ORF">AVDCRST_MAG93-8063</name>
</gene>
<keyword evidence="6 10" id="KW-0456">Lyase</keyword>
<evidence type="ECO:0000256" key="4">
    <source>
        <dbReference type="ARBA" id="ARBA00012096"/>
    </source>
</evidence>
<comment type="function">
    <text evidence="7">Catalyzes the anaerobic formation of alpha-ketobutyrate and ammonia from threonine in a two-step reaction. The first step involved a dehydration of threonine and a production of enamine intermediates (aminocrotonate), which tautomerizes to its imine form (iminobutyrate). Both intermediates are unstable and short-lived. The second step is the nonenzymatic hydrolysis of the enamine/imine intermediates to form 2-ketobutyrate and free ammonia. In the low water environment of the cell, the second step is accelerated by RidA.</text>
</comment>
<dbReference type="AlphaFoldDB" id="A0A6J4MXI3"/>
<evidence type="ECO:0000256" key="8">
    <source>
        <dbReference type="ARBA" id="ARBA00031427"/>
    </source>
</evidence>
<reference evidence="10" key="1">
    <citation type="submission" date="2020-02" db="EMBL/GenBank/DDBJ databases">
        <authorList>
            <person name="Meier V. D."/>
        </authorList>
    </citation>
    <scope>NUCLEOTIDE SEQUENCE</scope>
    <source>
        <strain evidence="10">AVDCRST_MAG93</strain>
    </source>
</reference>
<dbReference type="Pfam" id="PF00291">
    <property type="entry name" value="PALP"/>
    <property type="match status" value="1"/>
</dbReference>